<dbReference type="InterPro" id="IPR005227">
    <property type="entry name" value="YqgF"/>
</dbReference>
<dbReference type="GO" id="GO:0004518">
    <property type="term" value="F:nuclease activity"/>
    <property type="evidence" value="ECO:0007669"/>
    <property type="project" value="UniProtKB-KW"/>
</dbReference>
<dbReference type="NCBIfam" id="TIGR00250">
    <property type="entry name" value="RNAse_H_YqgF"/>
    <property type="match status" value="1"/>
</dbReference>
<reference evidence="8" key="1">
    <citation type="submission" date="2019-03" db="EMBL/GenBank/DDBJ databases">
        <title>Lake Tanganyika Metagenome-Assembled Genomes (MAGs).</title>
        <authorList>
            <person name="Tran P."/>
        </authorList>
    </citation>
    <scope>NUCLEOTIDE SEQUENCE</scope>
    <source>
        <strain evidence="8">K_DeepCast_150m_m2_040</strain>
    </source>
</reference>
<dbReference type="EC" id="3.1.-.-" evidence="5"/>
<dbReference type="HAMAP" id="MF_00651">
    <property type="entry name" value="Nuclease_YqgF"/>
    <property type="match status" value="1"/>
</dbReference>
<name>A0A937XDW5_UNCW3</name>
<evidence type="ECO:0000256" key="2">
    <source>
        <dbReference type="ARBA" id="ARBA00022517"/>
    </source>
</evidence>
<evidence type="ECO:0000256" key="5">
    <source>
        <dbReference type="HAMAP-Rule" id="MF_00651"/>
    </source>
</evidence>
<dbReference type="PANTHER" id="PTHR33317:SF4">
    <property type="entry name" value="POLYNUCLEOTIDYL TRANSFERASE, RIBONUCLEASE H-LIKE SUPERFAMILY PROTEIN"/>
    <property type="match status" value="1"/>
</dbReference>
<dbReference type="Proteomes" id="UP000779900">
    <property type="component" value="Unassembled WGS sequence"/>
</dbReference>
<feature type="region of interest" description="Disordered" evidence="6">
    <location>
        <begin position="148"/>
        <end position="172"/>
    </location>
</feature>
<protein>
    <recommendedName>
        <fullName evidence="5">Putative pre-16S rRNA nuclease</fullName>
        <ecNumber evidence="5">3.1.-.-</ecNumber>
    </recommendedName>
</protein>
<keyword evidence="1 5" id="KW-0963">Cytoplasm</keyword>
<comment type="similarity">
    <text evidence="5">Belongs to the YqgF HJR family.</text>
</comment>
<accession>A0A937XDW5</accession>
<dbReference type="CDD" id="cd16964">
    <property type="entry name" value="YqgF"/>
    <property type="match status" value="1"/>
</dbReference>
<comment type="function">
    <text evidence="5">Could be a nuclease involved in processing of the 5'-end of pre-16S rRNA.</text>
</comment>
<evidence type="ECO:0000259" key="7">
    <source>
        <dbReference type="SMART" id="SM00732"/>
    </source>
</evidence>
<keyword evidence="4 5" id="KW-0378">Hydrolase</keyword>
<organism evidence="8 9">
    <name type="scientific">candidate division WOR-3 bacterium</name>
    <dbReference type="NCBI Taxonomy" id="2052148"/>
    <lineage>
        <taxon>Bacteria</taxon>
        <taxon>Bacteria division WOR-3</taxon>
    </lineage>
</organism>
<dbReference type="GO" id="GO:0000967">
    <property type="term" value="P:rRNA 5'-end processing"/>
    <property type="evidence" value="ECO:0007669"/>
    <property type="project" value="UniProtKB-UniRule"/>
</dbReference>
<dbReference type="InterPro" id="IPR006641">
    <property type="entry name" value="YqgF/RNaseH-like_dom"/>
</dbReference>
<evidence type="ECO:0000256" key="4">
    <source>
        <dbReference type="ARBA" id="ARBA00022801"/>
    </source>
</evidence>
<feature type="compositionally biased region" description="Polar residues" evidence="6">
    <location>
        <begin position="158"/>
        <end position="172"/>
    </location>
</feature>
<keyword evidence="2 5" id="KW-0690">Ribosome biogenesis</keyword>
<dbReference type="GO" id="GO:0016788">
    <property type="term" value="F:hydrolase activity, acting on ester bonds"/>
    <property type="evidence" value="ECO:0007669"/>
    <property type="project" value="UniProtKB-UniRule"/>
</dbReference>
<keyword evidence="3 5" id="KW-0540">Nuclease</keyword>
<dbReference type="PANTHER" id="PTHR33317">
    <property type="entry name" value="POLYNUCLEOTIDYL TRANSFERASE, RIBONUCLEASE H-LIKE SUPERFAMILY PROTEIN"/>
    <property type="match status" value="1"/>
</dbReference>
<dbReference type="InterPro" id="IPR012337">
    <property type="entry name" value="RNaseH-like_sf"/>
</dbReference>
<evidence type="ECO:0000313" key="9">
    <source>
        <dbReference type="Proteomes" id="UP000779900"/>
    </source>
</evidence>
<evidence type="ECO:0000256" key="1">
    <source>
        <dbReference type="ARBA" id="ARBA00022490"/>
    </source>
</evidence>
<evidence type="ECO:0000256" key="3">
    <source>
        <dbReference type="ARBA" id="ARBA00022722"/>
    </source>
</evidence>
<sequence length="172" mass="18808">MGRILCIDYGERHTGVAVSDPTRTIAQALPTIHHSSKRELLEALRRLIAEQEVTEVVIGLPVAQSGKPSRRSEQVRSFAGQLRKATGLSVATFDERFSTARATEVLEEMSGGRDLAPGKRAATGRNRKRREAVDRIAATIILEDYLAEMGDRTKNPESRVQNPESRSTGAGA</sequence>
<dbReference type="Gene3D" id="3.30.420.140">
    <property type="entry name" value="YqgF/RNase H-like domain"/>
    <property type="match status" value="1"/>
</dbReference>
<comment type="caution">
    <text evidence="8">The sequence shown here is derived from an EMBL/GenBank/DDBJ whole genome shotgun (WGS) entry which is preliminary data.</text>
</comment>
<evidence type="ECO:0000256" key="6">
    <source>
        <dbReference type="SAM" id="MobiDB-lite"/>
    </source>
</evidence>
<proteinExistence type="inferred from homology"/>
<dbReference type="GO" id="GO:0005829">
    <property type="term" value="C:cytosol"/>
    <property type="evidence" value="ECO:0007669"/>
    <property type="project" value="TreeGrafter"/>
</dbReference>
<dbReference type="AlphaFoldDB" id="A0A937XDW5"/>
<dbReference type="InterPro" id="IPR037027">
    <property type="entry name" value="YqgF/RNaseH-like_dom_sf"/>
</dbReference>
<feature type="domain" description="YqgF/RNase H-like" evidence="7">
    <location>
        <begin position="2"/>
        <end position="102"/>
    </location>
</feature>
<dbReference type="SMART" id="SM00732">
    <property type="entry name" value="YqgFc"/>
    <property type="match status" value="1"/>
</dbReference>
<gene>
    <name evidence="8" type="primary">ruvX</name>
    <name evidence="8" type="ORF">FJY68_01300</name>
</gene>
<dbReference type="SUPFAM" id="SSF53098">
    <property type="entry name" value="Ribonuclease H-like"/>
    <property type="match status" value="1"/>
</dbReference>
<dbReference type="Pfam" id="PF03652">
    <property type="entry name" value="RuvX"/>
    <property type="match status" value="1"/>
</dbReference>
<comment type="subcellular location">
    <subcellularLocation>
        <location evidence="5">Cytoplasm</location>
    </subcellularLocation>
</comment>
<dbReference type="EMBL" id="VGIR01000004">
    <property type="protein sequence ID" value="MBM3330469.1"/>
    <property type="molecule type" value="Genomic_DNA"/>
</dbReference>
<feature type="region of interest" description="Disordered" evidence="6">
    <location>
        <begin position="108"/>
        <end position="128"/>
    </location>
</feature>
<evidence type="ECO:0000313" key="8">
    <source>
        <dbReference type="EMBL" id="MBM3330469.1"/>
    </source>
</evidence>